<dbReference type="AlphaFoldDB" id="A0A9P8P1Q8"/>
<proteinExistence type="predicted"/>
<evidence type="ECO:0000313" key="3">
    <source>
        <dbReference type="Proteomes" id="UP000788993"/>
    </source>
</evidence>
<comment type="caution">
    <text evidence="2">The sequence shown here is derived from an EMBL/GenBank/DDBJ whole genome shotgun (WGS) entry which is preliminary data.</text>
</comment>
<feature type="region of interest" description="Disordered" evidence="1">
    <location>
        <begin position="367"/>
        <end position="424"/>
    </location>
</feature>
<evidence type="ECO:0000256" key="1">
    <source>
        <dbReference type="SAM" id="MobiDB-lite"/>
    </source>
</evidence>
<sequence length="593" mass="64517">MNRACGDTEPYCSIERSTHEDVVQVVAGHSEIVLGHKQRPQIEADGESEAGDDGTGHDFAKIVEDVVDLENVQIVQQRRQHKVDVERGIGVAEVRQLFTVSVSQRLSFGPDSWQRDVEHGLDENVCDKHKDGRWARRRTLLDNVVAVQVSAQKNHVRSQRSDDDVAFGLCLGALDELLQCPGSVRVERNPHKLRRGVLYQDGALLVVHLLQQLLDEVVAERIDHQLNHVELDLVEDLGGCLGTADFQLPLQKPTPVLVLAQRVNVVGKVVERGIEKLGGVLAAPLIGRVLSVHVGRRHRHWRPLGVWLGLLGVAIVVRLVATSAVEWQRNLLVEVGDKIGARERSAGTAMGDAHADGAARNGASEHLVGQGRMQGRDRGFGARRRDRVGDTPTGVGHANWGAKRGGVVGEHKLPDVGGSKADAGRACRGERRRVGAAEAGDRRVRLAELDQLGVLGCVAAKECWLGKSSVELDELPDDVGSGGVEGTCVLTCWASGENCVEKMDEFVPRVSRLSSLSRWSMWSMRSGVSSRSRFRRLRTWLMSSSSVGSDWVFFANEISQIGGVVVAVTSCAVVSSSDESVVWSAIIVEAAQE</sequence>
<dbReference type="EMBL" id="JAEUBD010001266">
    <property type="protein sequence ID" value="KAH3663074.1"/>
    <property type="molecule type" value="Genomic_DNA"/>
</dbReference>
<organism evidence="2 3">
    <name type="scientific">Ogataea polymorpha</name>
    <dbReference type="NCBI Taxonomy" id="460523"/>
    <lineage>
        <taxon>Eukaryota</taxon>
        <taxon>Fungi</taxon>
        <taxon>Dikarya</taxon>
        <taxon>Ascomycota</taxon>
        <taxon>Saccharomycotina</taxon>
        <taxon>Pichiomycetes</taxon>
        <taxon>Pichiales</taxon>
        <taxon>Pichiaceae</taxon>
        <taxon>Ogataea</taxon>
    </lineage>
</organism>
<evidence type="ECO:0000313" key="2">
    <source>
        <dbReference type="EMBL" id="KAH3663074.1"/>
    </source>
</evidence>
<feature type="region of interest" description="Disordered" evidence="1">
    <location>
        <begin position="37"/>
        <end position="56"/>
    </location>
</feature>
<keyword evidence="3" id="KW-1185">Reference proteome</keyword>
<dbReference type="Proteomes" id="UP000788993">
    <property type="component" value="Unassembled WGS sequence"/>
</dbReference>
<accession>A0A9P8P1Q8</accession>
<name>A0A9P8P1Q8_9ASCO</name>
<reference evidence="2" key="1">
    <citation type="journal article" date="2021" name="Open Biol.">
        <title>Shared evolutionary footprints suggest mitochondrial oxidative damage underlies multiple complex I losses in fungi.</title>
        <authorList>
            <person name="Schikora-Tamarit M.A."/>
            <person name="Marcet-Houben M."/>
            <person name="Nosek J."/>
            <person name="Gabaldon T."/>
        </authorList>
    </citation>
    <scope>NUCLEOTIDE SEQUENCE</scope>
    <source>
        <strain evidence="2">NCAIM Y.01608</strain>
    </source>
</reference>
<gene>
    <name evidence="2" type="ORF">OGATHE_004650</name>
</gene>
<protein>
    <submittedName>
        <fullName evidence="2">Uncharacterized protein</fullName>
    </submittedName>
</protein>
<reference evidence="2" key="2">
    <citation type="submission" date="2021-01" db="EMBL/GenBank/DDBJ databases">
        <authorList>
            <person name="Schikora-Tamarit M.A."/>
        </authorList>
    </citation>
    <scope>NUCLEOTIDE SEQUENCE</scope>
    <source>
        <strain evidence="2">NCAIM Y.01608</strain>
    </source>
</reference>